<dbReference type="Proteomes" id="UP000062833">
    <property type="component" value="Chromosome"/>
</dbReference>
<dbReference type="KEGG" id="aaq:AOC05_09710"/>
<name>A0A0M4QMU7_9MICC</name>
<keyword evidence="3" id="KW-1185">Reference proteome</keyword>
<reference evidence="3" key="1">
    <citation type="submission" date="2015-09" db="EMBL/GenBank/DDBJ databases">
        <title>Complete genome of Arthrobacter alpinus strain R3.8.</title>
        <authorList>
            <person name="See-Too W.S."/>
            <person name="Chan K.G."/>
        </authorList>
    </citation>
    <scope>NUCLEOTIDE SEQUENCE [LARGE SCALE GENOMIC DNA]</scope>
    <source>
        <strain evidence="3">R3.8</strain>
    </source>
</reference>
<protein>
    <submittedName>
        <fullName evidence="2">Uncharacterized protein</fullName>
    </submittedName>
</protein>
<gene>
    <name evidence="2" type="ORF">AOC05_09710</name>
</gene>
<evidence type="ECO:0000313" key="2">
    <source>
        <dbReference type="EMBL" id="ALE92522.1"/>
    </source>
</evidence>
<organism evidence="2 3">
    <name type="scientific">Arthrobacter alpinus</name>
    <dbReference type="NCBI Taxonomy" id="656366"/>
    <lineage>
        <taxon>Bacteria</taxon>
        <taxon>Bacillati</taxon>
        <taxon>Actinomycetota</taxon>
        <taxon>Actinomycetes</taxon>
        <taxon>Micrococcales</taxon>
        <taxon>Micrococcaceae</taxon>
        <taxon>Arthrobacter</taxon>
    </lineage>
</organism>
<feature type="region of interest" description="Disordered" evidence="1">
    <location>
        <begin position="1"/>
        <end position="22"/>
    </location>
</feature>
<evidence type="ECO:0000313" key="3">
    <source>
        <dbReference type="Proteomes" id="UP000062833"/>
    </source>
</evidence>
<dbReference type="AlphaFoldDB" id="A0A0M4QMU7"/>
<accession>A0A0M4QMU7</accession>
<dbReference type="EMBL" id="CP012677">
    <property type="protein sequence ID" value="ALE92522.1"/>
    <property type="molecule type" value="Genomic_DNA"/>
</dbReference>
<proteinExistence type="predicted"/>
<sequence>MPPSGDLAQSSLPKQPFEKGPVVDFLTGPSNKSNALGPDGVLALLLPPQPIRHGQAAAEVSRQIFAVAIECTGQVEFLKPEVHEGFAAISQREFLLKDGSGKSKLVHLGPTELLASRTGPSRRKLDDCKCSGPGGVAGQPLCSGNEFLFPQWFSLRAVGVPNRIEECHHCWPRFIAVRRCDSVRPLLLPS</sequence>
<evidence type="ECO:0000256" key="1">
    <source>
        <dbReference type="SAM" id="MobiDB-lite"/>
    </source>
</evidence>